<reference evidence="1" key="1">
    <citation type="submission" date="2015-04" db="UniProtKB">
        <authorList>
            <consortium name="EnsemblPlants"/>
        </authorList>
    </citation>
    <scope>IDENTIFICATION</scope>
    <source>
        <strain evidence="1">SL10</strain>
    </source>
</reference>
<evidence type="ECO:0000313" key="2">
    <source>
        <dbReference type="Proteomes" id="UP000006591"/>
    </source>
</evidence>
<reference evidence="1" key="2">
    <citation type="submission" date="2018-04" db="EMBL/GenBank/DDBJ databases">
        <title>OnivRS2 (Oryza nivara Reference Sequence Version 2).</title>
        <authorList>
            <person name="Zhang J."/>
            <person name="Kudrna D."/>
            <person name="Lee S."/>
            <person name="Talag J."/>
            <person name="Rajasekar S."/>
            <person name="Welchert J."/>
            <person name="Hsing Y.-I."/>
            <person name="Wing R.A."/>
        </authorList>
    </citation>
    <scope>NUCLEOTIDE SEQUENCE [LARGE SCALE GENOMIC DNA]</scope>
    <source>
        <strain evidence="1">SL10</strain>
    </source>
</reference>
<dbReference type="Proteomes" id="UP000006591">
    <property type="component" value="Chromosome 9"/>
</dbReference>
<organism evidence="1">
    <name type="scientific">Oryza nivara</name>
    <name type="common">Indian wild rice</name>
    <name type="synonym">Oryza sativa f. spontanea</name>
    <dbReference type="NCBI Taxonomy" id="4536"/>
    <lineage>
        <taxon>Eukaryota</taxon>
        <taxon>Viridiplantae</taxon>
        <taxon>Streptophyta</taxon>
        <taxon>Embryophyta</taxon>
        <taxon>Tracheophyta</taxon>
        <taxon>Spermatophyta</taxon>
        <taxon>Magnoliopsida</taxon>
        <taxon>Liliopsida</taxon>
        <taxon>Poales</taxon>
        <taxon>Poaceae</taxon>
        <taxon>BOP clade</taxon>
        <taxon>Oryzoideae</taxon>
        <taxon>Oryzeae</taxon>
        <taxon>Oryzinae</taxon>
        <taxon>Oryza</taxon>
    </lineage>
</organism>
<dbReference type="HOGENOM" id="CLU_1963147_0_0_1"/>
<evidence type="ECO:0000313" key="1">
    <source>
        <dbReference type="EnsemblPlants" id="ONIVA09G08600.4"/>
    </source>
</evidence>
<sequence>MLLWVRYSEPQDNIEEEAIEDTPCKQDGNINPDAVNGDVQRGEHVLPHQRARRVAGVELPPEAAGLEPPERPRREVGAVAGIAPAPLELAHQQRLERCSHLHPTGMSVRLRKKPQVRKKSAVVAMTTA</sequence>
<dbReference type="EnsemblPlants" id="ONIVA09G08600.4">
    <property type="protein sequence ID" value="ONIVA09G08600.4"/>
    <property type="gene ID" value="ONIVA09G08600"/>
</dbReference>
<dbReference type="AlphaFoldDB" id="A0A0E0IJ29"/>
<dbReference type="Gramene" id="ONIVA09G08600.4">
    <property type="protein sequence ID" value="ONIVA09G08600.4"/>
    <property type="gene ID" value="ONIVA09G08600"/>
</dbReference>
<accession>A0A0E0IJ29</accession>
<protein>
    <submittedName>
        <fullName evidence="1">Uncharacterized protein</fullName>
    </submittedName>
</protein>
<proteinExistence type="predicted"/>
<name>A0A0E0IJ29_ORYNI</name>
<keyword evidence="2" id="KW-1185">Reference proteome</keyword>